<name>A0AAV0FBB7_9ASTE</name>
<keyword evidence="1" id="KW-1133">Transmembrane helix</keyword>
<gene>
    <name evidence="2" type="ORF">CEPIT_LOCUS32453</name>
</gene>
<keyword evidence="1" id="KW-0812">Transmembrane</keyword>
<evidence type="ECO:0000313" key="2">
    <source>
        <dbReference type="EMBL" id="CAH9132786.1"/>
    </source>
</evidence>
<evidence type="ECO:0000313" key="3">
    <source>
        <dbReference type="Proteomes" id="UP001152523"/>
    </source>
</evidence>
<proteinExistence type="predicted"/>
<keyword evidence="3" id="KW-1185">Reference proteome</keyword>
<dbReference type="EMBL" id="CAMAPF010000972">
    <property type="protein sequence ID" value="CAH9132786.1"/>
    <property type="molecule type" value="Genomic_DNA"/>
</dbReference>
<comment type="caution">
    <text evidence="2">The sequence shown here is derived from an EMBL/GenBank/DDBJ whole genome shotgun (WGS) entry which is preliminary data.</text>
</comment>
<accession>A0AAV0FBB7</accession>
<evidence type="ECO:0000256" key="1">
    <source>
        <dbReference type="SAM" id="Phobius"/>
    </source>
</evidence>
<feature type="transmembrane region" description="Helical" evidence="1">
    <location>
        <begin position="20"/>
        <end position="41"/>
    </location>
</feature>
<reference evidence="2" key="1">
    <citation type="submission" date="2022-07" db="EMBL/GenBank/DDBJ databases">
        <authorList>
            <person name="Macas J."/>
            <person name="Novak P."/>
            <person name="Neumann P."/>
        </authorList>
    </citation>
    <scope>NUCLEOTIDE SEQUENCE</scope>
</reference>
<protein>
    <submittedName>
        <fullName evidence="2">Uncharacterized protein</fullName>
    </submittedName>
</protein>
<keyword evidence="1" id="KW-0472">Membrane</keyword>
<organism evidence="2 3">
    <name type="scientific">Cuscuta epithymum</name>
    <dbReference type="NCBI Taxonomy" id="186058"/>
    <lineage>
        <taxon>Eukaryota</taxon>
        <taxon>Viridiplantae</taxon>
        <taxon>Streptophyta</taxon>
        <taxon>Embryophyta</taxon>
        <taxon>Tracheophyta</taxon>
        <taxon>Spermatophyta</taxon>
        <taxon>Magnoliopsida</taxon>
        <taxon>eudicotyledons</taxon>
        <taxon>Gunneridae</taxon>
        <taxon>Pentapetalae</taxon>
        <taxon>asterids</taxon>
        <taxon>lamiids</taxon>
        <taxon>Solanales</taxon>
        <taxon>Convolvulaceae</taxon>
        <taxon>Cuscuteae</taxon>
        <taxon>Cuscuta</taxon>
        <taxon>Cuscuta subgen. Cuscuta</taxon>
    </lineage>
</organism>
<dbReference type="Proteomes" id="UP001152523">
    <property type="component" value="Unassembled WGS sequence"/>
</dbReference>
<sequence length="149" mass="16807">MGLWFWSDILFGRELCLLHVSVYFVLHLAMSGGCVFLIGVIDRVVHYSWLTRQVYSESPITRPPPEPPPYSKKKIAFNKISFSVACQTDDPNNFRPIEFPLLVDGQTNSPVPVAGEAGSYCCNFLFSLWSSKKSSNTVRLDYIIARLAI</sequence>
<dbReference type="AlphaFoldDB" id="A0AAV0FBB7"/>